<evidence type="ECO:0000256" key="2">
    <source>
        <dbReference type="ARBA" id="ARBA00022695"/>
    </source>
</evidence>
<proteinExistence type="predicted"/>
<dbReference type="InterPro" id="IPR014729">
    <property type="entry name" value="Rossmann-like_a/b/a_fold"/>
</dbReference>
<dbReference type="EMBL" id="LCQW01000017">
    <property type="protein sequence ID" value="KKW23771.1"/>
    <property type="molecule type" value="Genomic_DNA"/>
</dbReference>
<dbReference type="GO" id="GO:0016779">
    <property type="term" value="F:nucleotidyltransferase activity"/>
    <property type="evidence" value="ECO:0007669"/>
    <property type="project" value="UniProtKB-KW"/>
</dbReference>
<evidence type="ECO:0000256" key="1">
    <source>
        <dbReference type="ARBA" id="ARBA00022679"/>
    </source>
</evidence>
<dbReference type="Pfam" id="PF01467">
    <property type="entry name" value="CTP_transf_like"/>
    <property type="match status" value="1"/>
</dbReference>
<dbReference type="Gene3D" id="3.40.50.620">
    <property type="entry name" value="HUPs"/>
    <property type="match status" value="1"/>
</dbReference>
<evidence type="ECO:0000313" key="4">
    <source>
        <dbReference type="EMBL" id="KKW23771.1"/>
    </source>
</evidence>
<dbReference type="PANTHER" id="PTHR43793:SF1">
    <property type="entry name" value="FAD SYNTHASE"/>
    <property type="match status" value="1"/>
</dbReference>
<gene>
    <name evidence="4" type="ORF">UY67_C0017G0004</name>
</gene>
<comment type="caution">
    <text evidence="4">The sequence shown here is derived from an EMBL/GenBank/DDBJ whole genome shotgun (WGS) entry which is preliminary data.</text>
</comment>
<accession>A0A0G1WYF5</accession>
<dbReference type="Proteomes" id="UP000034273">
    <property type="component" value="Unassembled WGS sequence"/>
</dbReference>
<dbReference type="STRING" id="1618671.UY67_C0017G0004"/>
<dbReference type="AlphaFoldDB" id="A0A0G1WYF5"/>
<dbReference type="SUPFAM" id="SSF52374">
    <property type="entry name" value="Nucleotidylyl transferase"/>
    <property type="match status" value="1"/>
</dbReference>
<keyword evidence="2" id="KW-0548">Nucleotidyltransferase</keyword>
<feature type="domain" description="Cytidyltransferase-like" evidence="3">
    <location>
        <begin position="2"/>
        <end position="132"/>
    </location>
</feature>
<keyword evidence="1" id="KW-0808">Transferase</keyword>
<dbReference type="PANTHER" id="PTHR43793">
    <property type="entry name" value="FAD SYNTHASE"/>
    <property type="match status" value="1"/>
</dbReference>
<dbReference type="InterPro" id="IPR004821">
    <property type="entry name" value="Cyt_trans-like"/>
</dbReference>
<organism evidence="4 5">
    <name type="scientific">Candidatus Kaiserbacteria bacterium GW2011_GWA2_52_12</name>
    <dbReference type="NCBI Taxonomy" id="1618671"/>
    <lineage>
        <taxon>Bacteria</taxon>
        <taxon>Candidatus Kaiseribacteriota</taxon>
    </lineage>
</organism>
<protein>
    <submittedName>
        <fullName evidence="4">FAD synthase</fullName>
    </submittedName>
</protein>
<dbReference type="NCBIfam" id="TIGR00125">
    <property type="entry name" value="cyt_tran_rel"/>
    <property type="match status" value="1"/>
</dbReference>
<dbReference type="InterPro" id="IPR050385">
    <property type="entry name" value="Archaeal_FAD_synthase"/>
</dbReference>
<evidence type="ECO:0000313" key="5">
    <source>
        <dbReference type="Proteomes" id="UP000034273"/>
    </source>
</evidence>
<sequence length="139" mass="15562">MIFGTFDMIHKGHEDFFRQARALGEEPHLVVSVARDANVQRVKGKVPRSSEEVRREALGAHPLVDVAILGDEEGYISHIREVSPDVIALGYDQQGEYVAKLEHDLRDADLAVTVVRLQPFKPDVYKTSLLRKASGTLEQ</sequence>
<reference evidence="4 5" key="1">
    <citation type="journal article" date="2015" name="Nature">
        <title>rRNA introns, odd ribosomes, and small enigmatic genomes across a large radiation of phyla.</title>
        <authorList>
            <person name="Brown C.T."/>
            <person name="Hug L.A."/>
            <person name="Thomas B.C."/>
            <person name="Sharon I."/>
            <person name="Castelle C.J."/>
            <person name="Singh A."/>
            <person name="Wilkins M.J."/>
            <person name="Williams K.H."/>
            <person name="Banfield J.F."/>
        </authorList>
    </citation>
    <scope>NUCLEOTIDE SEQUENCE [LARGE SCALE GENOMIC DNA]</scope>
</reference>
<evidence type="ECO:0000259" key="3">
    <source>
        <dbReference type="Pfam" id="PF01467"/>
    </source>
</evidence>
<name>A0A0G1WYF5_9BACT</name>